<proteinExistence type="predicted"/>
<dbReference type="Gene3D" id="1.25.40.10">
    <property type="entry name" value="Tetratricopeptide repeat domain"/>
    <property type="match status" value="1"/>
</dbReference>
<protein>
    <submittedName>
        <fullName evidence="5">Helix-turn-helix transcriptional regulator</fullName>
    </submittedName>
</protein>
<dbReference type="PROSITE" id="PS50043">
    <property type="entry name" value="HTH_LUXR_2"/>
    <property type="match status" value="1"/>
</dbReference>
<keyword evidence="2" id="KW-0238">DNA-binding</keyword>
<dbReference type="SUPFAM" id="SSF46894">
    <property type="entry name" value="C-terminal effector domain of the bipartite response regulators"/>
    <property type="match status" value="1"/>
</dbReference>
<dbReference type="PANTHER" id="PTHR44688:SF16">
    <property type="entry name" value="DNA-BINDING TRANSCRIPTIONAL ACTIVATOR DEVR_DOSR"/>
    <property type="match status" value="1"/>
</dbReference>
<dbReference type="Gene3D" id="1.10.10.10">
    <property type="entry name" value="Winged helix-like DNA-binding domain superfamily/Winged helix DNA-binding domain"/>
    <property type="match status" value="1"/>
</dbReference>
<dbReference type="Proteomes" id="UP000245711">
    <property type="component" value="Chromosome"/>
</dbReference>
<dbReference type="InterPro" id="IPR036388">
    <property type="entry name" value="WH-like_DNA-bd_sf"/>
</dbReference>
<evidence type="ECO:0000313" key="6">
    <source>
        <dbReference type="Proteomes" id="UP000245711"/>
    </source>
</evidence>
<keyword evidence="1" id="KW-0805">Transcription regulation</keyword>
<evidence type="ECO:0000256" key="1">
    <source>
        <dbReference type="ARBA" id="ARBA00023015"/>
    </source>
</evidence>
<organism evidence="5 6">
    <name type="scientific">Rhodococcus oxybenzonivorans</name>
    <dbReference type="NCBI Taxonomy" id="1990687"/>
    <lineage>
        <taxon>Bacteria</taxon>
        <taxon>Bacillati</taxon>
        <taxon>Actinomycetota</taxon>
        <taxon>Actinomycetes</taxon>
        <taxon>Mycobacteriales</taxon>
        <taxon>Nocardiaceae</taxon>
        <taxon>Rhodococcus</taxon>
    </lineage>
</organism>
<dbReference type="GO" id="GO:0006355">
    <property type="term" value="P:regulation of DNA-templated transcription"/>
    <property type="evidence" value="ECO:0007669"/>
    <property type="project" value="InterPro"/>
</dbReference>
<keyword evidence="6" id="KW-1185">Reference proteome</keyword>
<dbReference type="CDD" id="cd06170">
    <property type="entry name" value="LuxR_C_like"/>
    <property type="match status" value="1"/>
</dbReference>
<evidence type="ECO:0000256" key="3">
    <source>
        <dbReference type="ARBA" id="ARBA00023163"/>
    </source>
</evidence>
<dbReference type="SUPFAM" id="SSF52540">
    <property type="entry name" value="P-loop containing nucleoside triphosphate hydrolases"/>
    <property type="match status" value="1"/>
</dbReference>
<dbReference type="Gene3D" id="3.40.50.300">
    <property type="entry name" value="P-loop containing nucleotide triphosphate hydrolases"/>
    <property type="match status" value="1"/>
</dbReference>
<accession>A0A2S2C051</accession>
<evidence type="ECO:0000313" key="5">
    <source>
        <dbReference type="EMBL" id="AWK74257.1"/>
    </source>
</evidence>
<keyword evidence="3" id="KW-0804">Transcription</keyword>
<evidence type="ECO:0000259" key="4">
    <source>
        <dbReference type="PROSITE" id="PS50043"/>
    </source>
</evidence>
<dbReference type="PANTHER" id="PTHR44688">
    <property type="entry name" value="DNA-BINDING TRANSCRIPTIONAL ACTIVATOR DEVR_DOSR"/>
    <property type="match status" value="1"/>
</dbReference>
<sequence length="876" mass="93158">MSQRWPLIRRQAEFDAITASLKARSECCGVVLTGDPGVGKTTLARFATESLPGEVRWVAGTESARSIPLGVFAHLVGASTSRDPVTLLSTARQALIHDGDTHQDMVIGVDDAHLLDQLSATFLHQLALDRVVNIVATVRSGETVPDAITSLWKDGHLLRLELMPFTREQSIELVESVLDGPLEGLSADMIWEASGGNALFVRHLVEGALEAGTLRRSGGVWQLRGRAAITSELASLLETRIEKIPSDVLHALQLLTFCEPLDLDVLCALAGENAVEEAERRGLVRIVEERHHLDVRYTHPLFAEVIRRRVGRAAGRRLRGKLVQELSNGAVTGAAHRIRLAELALDSDHSVDPALLASAAADAIGLANVPLGERLARAAFEETGDFGAADLLARALLWQGHAAEAEALLLAFSPDSLTQAQLVRWGTSRIANLFWALGDSEKADDVLAVLRERVTKPSLLPVVEGIGSVCAVFENRPQEAVDAACAVLASERPWAVEWAFFGGGLALALMGRGDEVPALAARSAAVAEQIDGLLRFPAGHGEILALTMTGHFDRAQRRAEQYLAFASSGRYLAWGLANILVGTVELVRGRFTAAAQRLEQAIAALDVGDTADAVSWSVPAYIALGQTYAVLGRIHEGQRVVSEARARSGRHVAVFGPQLELSAAWLAAAQGETSQAIALARSAAESAAAAGQFGVEAAALHLATRFGDHSTAPRLAALAEQCDGELVRIAAAQASASASSDGPGLAAAADRFRTVGALPDAADAYAQAAIAFLRADIKRLSVECAATAAALADECDRMLSPALVEAAHPLPLTIREREIASMVAAGLSNRHIADRLFLSVRTVEGHIYRACIKLGVADRNELAQLMNLTTRPTKNE</sequence>
<dbReference type="PROSITE" id="PS00622">
    <property type="entry name" value="HTH_LUXR_1"/>
    <property type="match status" value="1"/>
</dbReference>
<reference evidence="5 6" key="1">
    <citation type="submission" date="2017-05" db="EMBL/GenBank/DDBJ databases">
        <title>Isolation of Rhodococcus sp. S2-17 biodegrading of BP-3.</title>
        <authorList>
            <person name="Lee Y."/>
            <person name="Kim K.H."/>
            <person name="Chun B.H."/>
            <person name="Jung H.S."/>
            <person name="Jeon C.O."/>
        </authorList>
    </citation>
    <scope>NUCLEOTIDE SEQUENCE [LARGE SCALE GENOMIC DNA]</scope>
    <source>
        <strain evidence="5 6">S2-17</strain>
    </source>
</reference>
<evidence type="ECO:0000256" key="2">
    <source>
        <dbReference type="ARBA" id="ARBA00023125"/>
    </source>
</evidence>
<dbReference type="EMBL" id="CP021354">
    <property type="protein sequence ID" value="AWK74257.1"/>
    <property type="molecule type" value="Genomic_DNA"/>
</dbReference>
<dbReference type="SMART" id="SM00421">
    <property type="entry name" value="HTH_LUXR"/>
    <property type="match status" value="1"/>
</dbReference>
<dbReference type="RefSeq" id="WP_109333015.1">
    <property type="nucleotide sequence ID" value="NZ_CP021354.1"/>
</dbReference>
<dbReference type="InterPro" id="IPR000792">
    <property type="entry name" value="Tscrpt_reg_LuxR_C"/>
</dbReference>
<dbReference type="InterPro" id="IPR011990">
    <property type="entry name" value="TPR-like_helical_dom_sf"/>
</dbReference>
<name>A0A2S2C051_9NOCA</name>
<dbReference type="OrthoDB" id="3197423at2"/>
<dbReference type="KEGG" id="roz:CBI38_24590"/>
<dbReference type="InterPro" id="IPR027417">
    <property type="entry name" value="P-loop_NTPase"/>
</dbReference>
<dbReference type="Pfam" id="PF13401">
    <property type="entry name" value="AAA_22"/>
    <property type="match status" value="1"/>
</dbReference>
<dbReference type="InterPro" id="IPR016032">
    <property type="entry name" value="Sig_transdc_resp-reg_C-effctor"/>
</dbReference>
<gene>
    <name evidence="5" type="ORF">CBI38_24590</name>
</gene>
<feature type="domain" description="HTH luxR-type" evidence="4">
    <location>
        <begin position="805"/>
        <end position="870"/>
    </location>
</feature>
<dbReference type="Pfam" id="PF00196">
    <property type="entry name" value="GerE"/>
    <property type="match status" value="1"/>
</dbReference>
<dbReference type="AlphaFoldDB" id="A0A2S2C051"/>
<dbReference type="PRINTS" id="PR00038">
    <property type="entry name" value="HTHLUXR"/>
</dbReference>
<dbReference type="GO" id="GO:0003677">
    <property type="term" value="F:DNA binding"/>
    <property type="evidence" value="ECO:0007669"/>
    <property type="project" value="UniProtKB-KW"/>
</dbReference>
<dbReference type="InterPro" id="IPR049945">
    <property type="entry name" value="AAA_22"/>
</dbReference>